<keyword evidence="3" id="KW-1185">Reference proteome</keyword>
<feature type="compositionally biased region" description="Basic and acidic residues" evidence="1">
    <location>
        <begin position="50"/>
        <end position="61"/>
    </location>
</feature>
<name>A0A8X6YRA4_9ARAC</name>
<protein>
    <submittedName>
        <fullName evidence="2">Uncharacterized protein</fullName>
    </submittedName>
</protein>
<organism evidence="2 3">
    <name type="scientific">Trichonephila inaurata madagascariensis</name>
    <dbReference type="NCBI Taxonomy" id="2747483"/>
    <lineage>
        <taxon>Eukaryota</taxon>
        <taxon>Metazoa</taxon>
        <taxon>Ecdysozoa</taxon>
        <taxon>Arthropoda</taxon>
        <taxon>Chelicerata</taxon>
        <taxon>Arachnida</taxon>
        <taxon>Araneae</taxon>
        <taxon>Araneomorphae</taxon>
        <taxon>Entelegynae</taxon>
        <taxon>Araneoidea</taxon>
        <taxon>Nephilidae</taxon>
        <taxon>Trichonephila</taxon>
        <taxon>Trichonephila inaurata</taxon>
    </lineage>
</organism>
<dbReference type="OrthoDB" id="9979538at2759"/>
<dbReference type="Proteomes" id="UP000886998">
    <property type="component" value="Unassembled WGS sequence"/>
</dbReference>
<gene>
    <name evidence="2" type="ORF">TNIN_169841</name>
</gene>
<evidence type="ECO:0000313" key="3">
    <source>
        <dbReference type="Proteomes" id="UP000886998"/>
    </source>
</evidence>
<proteinExistence type="predicted"/>
<evidence type="ECO:0000256" key="1">
    <source>
        <dbReference type="SAM" id="MobiDB-lite"/>
    </source>
</evidence>
<sequence length="100" mass="11490">MMLDLYATTVNTINSKRAPLSFDSSFHFTLKCFSLVGRFEELGSVADRPERGAHRNIRSEDNVETVRQSVADDPSVSTRRRSSQLERHCVRTTERHCVEF</sequence>
<dbReference type="AlphaFoldDB" id="A0A8X6YRA4"/>
<evidence type="ECO:0000313" key="2">
    <source>
        <dbReference type="EMBL" id="GFY77740.1"/>
    </source>
</evidence>
<dbReference type="EMBL" id="BMAV01022626">
    <property type="protein sequence ID" value="GFY77740.1"/>
    <property type="molecule type" value="Genomic_DNA"/>
</dbReference>
<accession>A0A8X6YRA4</accession>
<comment type="caution">
    <text evidence="2">The sequence shown here is derived from an EMBL/GenBank/DDBJ whole genome shotgun (WGS) entry which is preliminary data.</text>
</comment>
<reference evidence="2" key="1">
    <citation type="submission" date="2020-08" db="EMBL/GenBank/DDBJ databases">
        <title>Multicomponent nature underlies the extraordinary mechanical properties of spider dragline silk.</title>
        <authorList>
            <person name="Kono N."/>
            <person name="Nakamura H."/>
            <person name="Mori M."/>
            <person name="Yoshida Y."/>
            <person name="Ohtoshi R."/>
            <person name="Malay A.D."/>
            <person name="Moran D.A.P."/>
            <person name="Tomita M."/>
            <person name="Numata K."/>
            <person name="Arakawa K."/>
        </authorList>
    </citation>
    <scope>NUCLEOTIDE SEQUENCE</scope>
</reference>
<feature type="region of interest" description="Disordered" evidence="1">
    <location>
        <begin position="50"/>
        <end position="81"/>
    </location>
</feature>